<proteinExistence type="predicted"/>
<name>A0A1I5XXT9_HYMAR</name>
<reference evidence="2" key="1">
    <citation type="submission" date="2016-10" db="EMBL/GenBank/DDBJ databases">
        <authorList>
            <person name="Varghese N."/>
            <person name="Submissions S."/>
        </authorList>
    </citation>
    <scope>NUCLEOTIDE SEQUENCE [LARGE SCALE GENOMIC DNA]</scope>
    <source>
        <strain evidence="2">OR362-8,ATCC BAA-1266,JCM 13504</strain>
    </source>
</reference>
<protein>
    <recommendedName>
        <fullName evidence="3">BNR/Asp-box repeat-containing protein</fullName>
    </recommendedName>
</protein>
<evidence type="ECO:0008006" key="3">
    <source>
        <dbReference type="Google" id="ProtNLM"/>
    </source>
</evidence>
<dbReference type="Proteomes" id="UP000199029">
    <property type="component" value="Unassembled WGS sequence"/>
</dbReference>
<organism evidence="1 2">
    <name type="scientific">Hymenobacter arizonensis</name>
    <name type="common">Siccationidurans arizonensis</name>
    <dbReference type="NCBI Taxonomy" id="1227077"/>
    <lineage>
        <taxon>Bacteria</taxon>
        <taxon>Pseudomonadati</taxon>
        <taxon>Bacteroidota</taxon>
        <taxon>Cytophagia</taxon>
        <taxon>Cytophagales</taxon>
        <taxon>Hymenobacteraceae</taxon>
        <taxon>Hymenobacter</taxon>
    </lineage>
</organism>
<dbReference type="EMBL" id="FOXS01000002">
    <property type="protein sequence ID" value="SFQ36768.1"/>
    <property type="molecule type" value="Genomic_DNA"/>
</dbReference>
<dbReference type="PROSITE" id="PS51257">
    <property type="entry name" value="PROKAR_LIPOPROTEIN"/>
    <property type="match status" value="1"/>
</dbReference>
<dbReference type="RefSeq" id="WP_092672128.1">
    <property type="nucleotide sequence ID" value="NZ_FOXS01000002.1"/>
</dbReference>
<sequence>MKPYVLLLATGLLAAACQKKDIGLATREAEDPDWIKLELPATIYSDDIGDMASAVVGDLDKTLLVANMTQVFSTLDQGKTWQAVRNFDRQVGLLARNDTIFALVAYGLNGQGEKIAGNADVYTTDFGKTWAYTGLLPRGYQRYSGIVRPLGQVEAGGISYRVQENTRPIPNSTSRLVLAGDLLRTAGSSQSTLRLPARHYLNNLHLDTQNRLYVAVSGLRFDAVTGDPITKKGNQRATVYVSRKPLP</sequence>
<dbReference type="STRING" id="1227077.SAMN04515668_2108"/>
<evidence type="ECO:0000313" key="1">
    <source>
        <dbReference type="EMBL" id="SFQ36768.1"/>
    </source>
</evidence>
<dbReference type="AlphaFoldDB" id="A0A1I5XXT9"/>
<gene>
    <name evidence="1" type="ORF">SAMN04515668_2108</name>
</gene>
<dbReference type="SUPFAM" id="SSF50939">
    <property type="entry name" value="Sialidases"/>
    <property type="match status" value="1"/>
</dbReference>
<dbReference type="OrthoDB" id="749229at2"/>
<dbReference type="InterPro" id="IPR036278">
    <property type="entry name" value="Sialidase_sf"/>
</dbReference>
<evidence type="ECO:0000313" key="2">
    <source>
        <dbReference type="Proteomes" id="UP000199029"/>
    </source>
</evidence>
<accession>A0A1I5XXT9</accession>
<keyword evidence="2" id="KW-1185">Reference proteome</keyword>